<sequence length="441" mass="48138">MGCVSSKHVRKEREREDRQHRPRHGHGHGHGQAVSDDGGRRPTRPAPVPDHVVSLTSSTYGVLRLDSEERGLPSPLQRGEVAAQSKRLKGWSPARGSGEEPPEVINAWELMEGLEEDGATAPADRDRKTPSPRPRGLLQGLTGIGVKTPLRFMNQIGSPRKANTYGGKENRGSAGNGSNRVAGRSDVTPKEALRSHKSLESSCRAAKNLRISTVGIPFGGKRNSFGSDHGVTSRRSLGPLFDPALLDSYEKELSQGEEHIKKMISPSAKIRKKRNFKDPESVLRTFQQKCPPGGDNAVVIYTTTLRGIRKTFEDCNAVRSAMESHCVQMLERDVSMDSGYKEELRKLVGSKEVKVPMVFVKGRLIGGADEVVKLEEEGKLGVLLDGIPRTSMGCCEGCGGVRFVMCMECSGSCKVFDEEQKKAVRCGECNENGLIHCPICS</sequence>
<dbReference type="Gene3D" id="3.40.30.10">
    <property type="entry name" value="Glutaredoxin"/>
    <property type="match status" value="1"/>
</dbReference>
<feature type="compositionally biased region" description="Basic residues" evidence="1">
    <location>
        <begin position="20"/>
        <end position="29"/>
    </location>
</feature>
<evidence type="ECO:0000313" key="4">
    <source>
        <dbReference type="Proteomes" id="UP001634007"/>
    </source>
</evidence>
<dbReference type="InterPro" id="IPR036249">
    <property type="entry name" value="Thioredoxin-like_sf"/>
</dbReference>
<dbReference type="InterPro" id="IPR002109">
    <property type="entry name" value="Glutaredoxin"/>
</dbReference>
<dbReference type="EMBL" id="JBJKBG010000001">
    <property type="protein sequence ID" value="KAL3755641.1"/>
    <property type="molecule type" value="Genomic_DNA"/>
</dbReference>
<name>A0ABD3LV61_EUCGL</name>
<protein>
    <recommendedName>
        <fullName evidence="2">Glutaredoxin domain-containing protein</fullName>
    </recommendedName>
</protein>
<dbReference type="PROSITE" id="PS51354">
    <property type="entry name" value="GLUTAREDOXIN_2"/>
    <property type="match status" value="1"/>
</dbReference>
<dbReference type="Proteomes" id="UP001634007">
    <property type="component" value="Unassembled WGS sequence"/>
</dbReference>
<feature type="compositionally biased region" description="Basic and acidic residues" evidence="1">
    <location>
        <begin position="187"/>
        <end position="199"/>
    </location>
</feature>
<gene>
    <name evidence="3" type="ORF">ACJRO7_002656</name>
</gene>
<evidence type="ECO:0000313" key="3">
    <source>
        <dbReference type="EMBL" id="KAL3755641.1"/>
    </source>
</evidence>
<dbReference type="PANTHER" id="PTHR45669:SF12">
    <property type="entry name" value="EMB|CAB85507.1"/>
    <property type="match status" value="1"/>
</dbReference>
<dbReference type="Pfam" id="PF00462">
    <property type="entry name" value="Glutaredoxin"/>
    <property type="match status" value="1"/>
</dbReference>
<dbReference type="AlphaFoldDB" id="A0ABD3LV61"/>
<comment type="caution">
    <text evidence="3">The sequence shown here is derived from an EMBL/GenBank/DDBJ whole genome shotgun (WGS) entry which is preliminary data.</text>
</comment>
<feature type="domain" description="Glutaredoxin" evidence="2">
    <location>
        <begin position="298"/>
        <end position="365"/>
    </location>
</feature>
<proteinExistence type="predicted"/>
<feature type="region of interest" description="Disordered" evidence="1">
    <location>
        <begin position="117"/>
        <end position="141"/>
    </location>
</feature>
<dbReference type="SUPFAM" id="SSF52833">
    <property type="entry name" value="Thioredoxin-like"/>
    <property type="match status" value="1"/>
</dbReference>
<dbReference type="Pfam" id="PF23733">
    <property type="entry name" value="GRXCR1-2_C"/>
    <property type="match status" value="1"/>
</dbReference>
<accession>A0ABD3LV61</accession>
<reference evidence="3 4" key="1">
    <citation type="submission" date="2024-11" db="EMBL/GenBank/DDBJ databases">
        <title>Chromosome-level genome assembly of Eucalyptus globulus Labill. provides insights into its genome evolution.</title>
        <authorList>
            <person name="Li X."/>
        </authorList>
    </citation>
    <scope>NUCLEOTIDE SEQUENCE [LARGE SCALE GENOMIC DNA]</scope>
    <source>
        <strain evidence="3">CL2024</strain>
        <tissue evidence="3">Fresh tender leaves</tissue>
    </source>
</reference>
<evidence type="ECO:0000259" key="2">
    <source>
        <dbReference type="Pfam" id="PF00462"/>
    </source>
</evidence>
<evidence type="ECO:0000256" key="1">
    <source>
        <dbReference type="SAM" id="MobiDB-lite"/>
    </source>
</evidence>
<dbReference type="PANTHER" id="PTHR45669">
    <property type="entry name" value="GLUTAREDOXIN DOMAIN-CONTAINING CYSTEINE-RICH PROTEIN CG12206-RELATED"/>
    <property type="match status" value="1"/>
</dbReference>
<feature type="region of interest" description="Disordered" evidence="1">
    <location>
        <begin position="154"/>
        <end position="199"/>
    </location>
</feature>
<organism evidence="3 4">
    <name type="scientific">Eucalyptus globulus</name>
    <name type="common">Tasmanian blue gum</name>
    <dbReference type="NCBI Taxonomy" id="34317"/>
    <lineage>
        <taxon>Eukaryota</taxon>
        <taxon>Viridiplantae</taxon>
        <taxon>Streptophyta</taxon>
        <taxon>Embryophyta</taxon>
        <taxon>Tracheophyta</taxon>
        <taxon>Spermatophyta</taxon>
        <taxon>Magnoliopsida</taxon>
        <taxon>eudicotyledons</taxon>
        <taxon>Gunneridae</taxon>
        <taxon>Pentapetalae</taxon>
        <taxon>rosids</taxon>
        <taxon>malvids</taxon>
        <taxon>Myrtales</taxon>
        <taxon>Myrtaceae</taxon>
        <taxon>Myrtoideae</taxon>
        <taxon>Eucalypteae</taxon>
        <taxon>Eucalyptus</taxon>
    </lineage>
</organism>
<keyword evidence="4" id="KW-1185">Reference proteome</keyword>
<dbReference type="CDD" id="cd03031">
    <property type="entry name" value="GRX_GRX_like"/>
    <property type="match status" value="1"/>
</dbReference>
<feature type="region of interest" description="Disordered" evidence="1">
    <location>
        <begin position="1"/>
        <end position="101"/>
    </location>
</feature>